<reference evidence="1 2" key="1">
    <citation type="submission" date="2015-07" db="EMBL/GenBank/DDBJ databases">
        <title>Draft Genome Sequence of Komagataeibacter intermedius Strain AF2, Isolated from Kombucha Tea.</title>
        <authorList>
            <person name="Santos R.A."/>
            <person name="Berretta A.A."/>
            <person name="Barud H.S."/>
            <person name="Ribeiro S.J."/>
            <person name="Gonzalez-Garcia L.N."/>
            <person name="Zucchi T.D."/>
            <person name="Goldman G.H."/>
            <person name="Riano-Pachon D.M."/>
        </authorList>
    </citation>
    <scope>NUCLEOTIDE SEQUENCE [LARGE SCALE GENOMIC DNA]</scope>
    <source>
        <strain evidence="1 2">AF2</strain>
    </source>
</reference>
<accession>A0A0N1FR85</accession>
<comment type="caution">
    <text evidence="1">The sequence shown here is derived from an EMBL/GenBank/DDBJ whole genome shotgun (WGS) entry which is preliminary data.</text>
</comment>
<dbReference type="EMBL" id="JUFX02000035">
    <property type="protein sequence ID" value="KPH88435.1"/>
    <property type="molecule type" value="Genomic_DNA"/>
</dbReference>
<organism evidence="1 2">
    <name type="scientific">Komagataeibacter intermedius AF2</name>
    <dbReference type="NCBI Taxonomy" id="1458464"/>
    <lineage>
        <taxon>Bacteria</taxon>
        <taxon>Pseudomonadati</taxon>
        <taxon>Pseudomonadota</taxon>
        <taxon>Alphaproteobacteria</taxon>
        <taxon>Acetobacterales</taxon>
        <taxon>Acetobacteraceae</taxon>
        <taxon>Komagataeibacter</taxon>
    </lineage>
</organism>
<name>A0A0N1FR85_9PROT</name>
<gene>
    <name evidence="1" type="ORF">GLUCOINTEAF2_0201636</name>
</gene>
<dbReference type="Proteomes" id="UP000031553">
    <property type="component" value="Unassembled WGS sequence"/>
</dbReference>
<dbReference type="InterPro" id="IPR021270">
    <property type="entry name" value="DUF2849"/>
</dbReference>
<evidence type="ECO:0000313" key="2">
    <source>
        <dbReference type="Proteomes" id="UP000031553"/>
    </source>
</evidence>
<protein>
    <recommendedName>
        <fullName evidence="3">DUF2849 domain-containing protein</fullName>
    </recommendedName>
</protein>
<evidence type="ECO:0008006" key="3">
    <source>
        <dbReference type="Google" id="ProtNLM"/>
    </source>
</evidence>
<sequence>MGASLHVWRLFVPVTAYYACCLERIGSQVDVRNNRRDTTGASVITANRLLDGRTVWLTQQGWSEQIAHARIFDNADVEDAIKQAKATPDARKLVGIYGVQLDPSAAGISPLTMRERIRAFGPSVHPDFAPVEISHVH</sequence>
<dbReference type="AlphaFoldDB" id="A0A0N1FR85"/>
<dbReference type="Pfam" id="PF11011">
    <property type="entry name" value="DUF2849"/>
    <property type="match status" value="1"/>
</dbReference>
<evidence type="ECO:0000313" key="1">
    <source>
        <dbReference type="EMBL" id="KPH88435.1"/>
    </source>
</evidence>
<proteinExistence type="predicted"/>